<dbReference type="UniPathway" id="UPA00053">
    <property type="reaction ID" value="UER00089"/>
</dbReference>
<dbReference type="CDD" id="cd01556">
    <property type="entry name" value="EPSP_synthase"/>
    <property type="match status" value="1"/>
</dbReference>
<dbReference type="PANTHER" id="PTHR21090">
    <property type="entry name" value="AROM/DEHYDROQUINATE SYNTHASE"/>
    <property type="match status" value="1"/>
</dbReference>
<dbReference type="GO" id="GO:0008652">
    <property type="term" value="P:amino acid biosynthetic process"/>
    <property type="evidence" value="ECO:0007669"/>
    <property type="project" value="UniProtKB-KW"/>
</dbReference>
<reference evidence="10 12" key="1">
    <citation type="submission" date="2015-03" db="EMBL/GenBank/DDBJ databases">
        <authorList>
            <person name="Hassan Y.I."/>
            <person name="Lepp D."/>
            <person name="Zhou T."/>
        </authorList>
    </citation>
    <scope>NUCLEOTIDE SEQUENCE [LARGE SCALE GENOMIC DNA]</scope>
    <source>
        <strain evidence="10 12">DSM 17137</strain>
    </source>
</reference>
<dbReference type="InterPro" id="IPR006264">
    <property type="entry name" value="EPSP_synthase"/>
</dbReference>
<dbReference type="Gene3D" id="3.65.10.10">
    <property type="entry name" value="Enolpyruvate transferase domain"/>
    <property type="match status" value="2"/>
</dbReference>
<comment type="catalytic activity">
    <reaction evidence="7">
        <text>3-phosphoshikimate + phosphoenolpyruvate = 5-O-(1-carboxyvinyl)-3-phosphoshikimate + phosphate</text>
        <dbReference type="Rhea" id="RHEA:21256"/>
        <dbReference type="ChEBI" id="CHEBI:43474"/>
        <dbReference type="ChEBI" id="CHEBI:57701"/>
        <dbReference type="ChEBI" id="CHEBI:58702"/>
        <dbReference type="ChEBI" id="CHEBI:145989"/>
        <dbReference type="EC" id="2.5.1.19"/>
    </reaction>
    <physiologicalReaction direction="left-to-right" evidence="7">
        <dbReference type="Rhea" id="RHEA:21257"/>
    </physiologicalReaction>
</comment>
<evidence type="ECO:0000256" key="4">
    <source>
        <dbReference type="ARBA" id="ARBA00022605"/>
    </source>
</evidence>
<gene>
    <name evidence="8" type="primary">aroA</name>
    <name evidence="11" type="ORF">SAMN02745223_02079</name>
    <name evidence="10" type="ORF">VW29_20550</name>
</gene>
<evidence type="ECO:0000256" key="6">
    <source>
        <dbReference type="ARBA" id="ARBA00023141"/>
    </source>
</evidence>
<keyword evidence="3 8" id="KW-0963">Cytoplasm</keyword>
<dbReference type="SUPFAM" id="SSF55205">
    <property type="entry name" value="EPT/RTPC-like"/>
    <property type="match status" value="1"/>
</dbReference>
<dbReference type="STRING" id="1121477.SAMN02745223_02079"/>
<proteinExistence type="inferred from homology"/>
<dbReference type="Proteomes" id="UP000184533">
    <property type="component" value="Unassembled WGS sequence"/>
</dbReference>
<evidence type="ECO:0000256" key="5">
    <source>
        <dbReference type="ARBA" id="ARBA00022679"/>
    </source>
</evidence>
<keyword evidence="5 8" id="KW-0808">Transferase</keyword>
<reference evidence="11 13" key="2">
    <citation type="submission" date="2016-11" db="EMBL/GenBank/DDBJ databases">
        <authorList>
            <person name="Jaros S."/>
            <person name="Januszkiewicz K."/>
            <person name="Wedrychowicz H."/>
        </authorList>
    </citation>
    <scope>NUCLEOTIDE SEQUENCE [LARGE SCALE GENOMIC DNA]</scope>
    <source>
        <strain evidence="11 13">DSM 17137</strain>
    </source>
</reference>
<feature type="binding site" evidence="8">
    <location>
        <position position="176"/>
    </location>
    <ligand>
        <name>phosphoenolpyruvate</name>
        <dbReference type="ChEBI" id="CHEBI:58702"/>
    </ligand>
</feature>
<evidence type="ECO:0000256" key="1">
    <source>
        <dbReference type="ARBA" id="ARBA00004811"/>
    </source>
</evidence>
<dbReference type="OrthoDB" id="9809920at2"/>
<keyword evidence="4 8" id="KW-0028">Amino-acid biosynthesis</keyword>
<dbReference type="GO" id="GO:0009073">
    <property type="term" value="P:aromatic amino acid family biosynthetic process"/>
    <property type="evidence" value="ECO:0007669"/>
    <property type="project" value="UniProtKB-KW"/>
</dbReference>
<dbReference type="GO" id="GO:0005737">
    <property type="term" value="C:cytoplasm"/>
    <property type="evidence" value="ECO:0007669"/>
    <property type="project" value="UniProtKB-SubCell"/>
</dbReference>
<feature type="binding site" evidence="8">
    <location>
        <position position="101"/>
    </location>
    <ligand>
        <name>phosphoenolpyruvate</name>
        <dbReference type="ChEBI" id="CHEBI:58702"/>
    </ligand>
</feature>
<feature type="binding site" evidence="8">
    <location>
        <position position="34"/>
    </location>
    <ligand>
        <name>3-phosphoshikimate</name>
        <dbReference type="ChEBI" id="CHEBI:145989"/>
    </ligand>
</feature>
<comment type="pathway">
    <text evidence="1 8">Metabolic intermediate biosynthesis; chorismate biosynthesis; chorismate from D-erythrose 4-phosphate and phosphoenolpyruvate: step 6/7.</text>
</comment>
<feature type="binding site" evidence="8">
    <location>
        <position position="401"/>
    </location>
    <ligand>
        <name>phosphoenolpyruvate</name>
        <dbReference type="ChEBI" id="CHEBI:58702"/>
    </ligand>
</feature>
<dbReference type="EMBL" id="FQVC01000005">
    <property type="protein sequence ID" value="SHF21378.1"/>
    <property type="molecule type" value="Genomic_DNA"/>
</dbReference>
<feature type="binding site" evidence="8">
    <location>
        <position position="30"/>
    </location>
    <ligand>
        <name>3-phosphoshikimate</name>
        <dbReference type="ChEBI" id="CHEBI:145989"/>
    </ligand>
</feature>
<evidence type="ECO:0000313" key="13">
    <source>
        <dbReference type="Proteomes" id="UP000184533"/>
    </source>
</evidence>
<dbReference type="GO" id="GO:0009423">
    <property type="term" value="P:chorismate biosynthetic process"/>
    <property type="evidence" value="ECO:0007669"/>
    <property type="project" value="UniProtKB-UniRule"/>
</dbReference>
<evidence type="ECO:0000256" key="2">
    <source>
        <dbReference type="ARBA" id="ARBA00009948"/>
    </source>
</evidence>
<feature type="binding site" evidence="8">
    <location>
        <position position="327"/>
    </location>
    <ligand>
        <name>3-phosphoshikimate</name>
        <dbReference type="ChEBI" id="CHEBI:145989"/>
    </ligand>
</feature>
<comment type="function">
    <text evidence="8">Catalyzes the transfer of the enolpyruvyl moiety of phosphoenolpyruvate (PEP) to the 5-hydroxyl of shikimate-3-phosphate (S3P) to produce enolpyruvyl shikimate-3-phosphate and inorganic phosphate.</text>
</comment>
<dbReference type="AlphaFoldDB" id="A0A0F5L169"/>
<dbReference type="InterPro" id="IPR023193">
    <property type="entry name" value="EPSP_synthase_CS"/>
</dbReference>
<feature type="binding site" evidence="8">
    <location>
        <position position="174"/>
    </location>
    <ligand>
        <name>3-phosphoshikimate</name>
        <dbReference type="ChEBI" id="CHEBI:145989"/>
    </ligand>
</feature>
<evidence type="ECO:0000256" key="8">
    <source>
        <dbReference type="HAMAP-Rule" id="MF_00210"/>
    </source>
</evidence>
<organism evidence="10 12">
    <name type="scientific">Devosia limi DSM 17137</name>
    <dbReference type="NCBI Taxonomy" id="1121477"/>
    <lineage>
        <taxon>Bacteria</taxon>
        <taxon>Pseudomonadati</taxon>
        <taxon>Pseudomonadota</taxon>
        <taxon>Alphaproteobacteria</taxon>
        <taxon>Hyphomicrobiales</taxon>
        <taxon>Devosiaceae</taxon>
        <taxon>Devosia</taxon>
    </lineage>
</organism>
<accession>A0A0F5L169</accession>
<dbReference type="InterPro" id="IPR013792">
    <property type="entry name" value="RNA3'P_cycl/enolpyr_Trfase_a/b"/>
</dbReference>
<name>A0A0F5L169_9HYPH</name>
<comment type="subunit">
    <text evidence="8">Monomer.</text>
</comment>
<evidence type="ECO:0000313" key="10">
    <source>
        <dbReference type="EMBL" id="KKB76146.1"/>
    </source>
</evidence>
<dbReference type="InterPro" id="IPR001986">
    <property type="entry name" value="Enolpyruvate_Tfrase_dom"/>
</dbReference>
<dbReference type="HAMAP" id="MF_00210">
    <property type="entry name" value="EPSP_synth"/>
    <property type="match status" value="1"/>
</dbReference>
<dbReference type="PROSITE" id="PS00104">
    <property type="entry name" value="EPSP_SYNTHASE_1"/>
    <property type="match status" value="1"/>
</dbReference>
<dbReference type="Pfam" id="PF00275">
    <property type="entry name" value="EPSP_synthase"/>
    <property type="match status" value="1"/>
</dbReference>
<feature type="binding site" evidence="8">
    <location>
        <position position="129"/>
    </location>
    <ligand>
        <name>phosphoenolpyruvate</name>
        <dbReference type="ChEBI" id="CHEBI:58702"/>
    </ligand>
</feature>
<feature type="binding site" evidence="8">
    <location>
        <position position="176"/>
    </location>
    <ligand>
        <name>3-phosphoshikimate</name>
        <dbReference type="ChEBI" id="CHEBI:145989"/>
    </ligand>
</feature>
<dbReference type="Proteomes" id="UP000033608">
    <property type="component" value="Unassembled WGS sequence"/>
</dbReference>
<evidence type="ECO:0000256" key="3">
    <source>
        <dbReference type="ARBA" id="ARBA00022490"/>
    </source>
</evidence>
<keyword evidence="12" id="KW-1185">Reference proteome</keyword>
<feature type="active site" description="Proton acceptor" evidence="8">
    <location>
        <position position="327"/>
    </location>
</feature>
<dbReference type="RefSeq" id="WP_046137153.1">
    <property type="nucleotide sequence ID" value="NZ_FQVC01000005.1"/>
</dbReference>
<evidence type="ECO:0000313" key="11">
    <source>
        <dbReference type="EMBL" id="SHF21378.1"/>
    </source>
</evidence>
<keyword evidence="6 8" id="KW-0057">Aromatic amino acid biosynthesis</keyword>
<evidence type="ECO:0000259" key="9">
    <source>
        <dbReference type="Pfam" id="PF00275"/>
    </source>
</evidence>
<dbReference type="EC" id="2.5.1.19" evidence="8"/>
<dbReference type="PATRIC" id="fig|1121477.3.peg.894"/>
<dbReference type="EMBL" id="LAJF01000156">
    <property type="protein sequence ID" value="KKB76146.1"/>
    <property type="molecule type" value="Genomic_DNA"/>
</dbReference>
<dbReference type="PIRSF" id="PIRSF000505">
    <property type="entry name" value="EPSPS"/>
    <property type="match status" value="1"/>
</dbReference>
<feature type="domain" description="Enolpyruvate transferase" evidence="9">
    <location>
        <begin position="16"/>
        <end position="434"/>
    </location>
</feature>
<comment type="similarity">
    <text evidence="2 8">Belongs to the EPSP synthase family.</text>
</comment>
<protein>
    <recommendedName>
        <fullName evidence="8">3-phosphoshikimate 1-carboxyvinyltransferase</fullName>
        <ecNumber evidence="8">2.5.1.19</ecNumber>
    </recommendedName>
    <alternativeName>
        <fullName evidence="8">5-enolpyruvylshikimate-3-phosphate synthase</fullName>
        <shortName evidence="8">EPSP synthase</shortName>
        <shortName evidence="8">EPSPS</shortName>
    </alternativeName>
</protein>
<comment type="caution">
    <text evidence="8">Lacks conserved residue(s) required for the propagation of feature annotation.</text>
</comment>
<comment type="subcellular location">
    <subcellularLocation>
        <location evidence="8">Cytoplasm</location>
    </subcellularLocation>
</comment>
<dbReference type="NCBIfam" id="TIGR01356">
    <property type="entry name" value="aroA"/>
    <property type="match status" value="1"/>
</dbReference>
<dbReference type="FunFam" id="3.65.10.10:FF:000005">
    <property type="entry name" value="3-phosphoshikimate 1-carboxyvinyltransferase"/>
    <property type="match status" value="1"/>
</dbReference>
<evidence type="ECO:0000313" key="12">
    <source>
        <dbReference type="Proteomes" id="UP000033608"/>
    </source>
</evidence>
<sequence>MPHAVPAASPLSARRANPLSGRFRVPGDRSISHRALMFGAMASGRTSIEGLLEGDGILATGNAMQALGARVERRGDSWLVDGLGVGGFLEPAAPLDFGNAGTGVRLAMGLVGIYPFATRFVGSAALSARPMNLVLDSLRSIGVAVLEEDDGRLPITLRGPRTPLPIHHRLPTASAQVKSAMLLAGLLIPGTTTIIEPVLTRDHTEKMLASFGAEIEITTAADGVSTIAVQGLPNLKAQHVIVPGDPSSAAFPLVAALIVPGSDVIIENVLMNPTRTGLIDTLLEMGGDIQFLNQRHSGGEDIADLRVRSSRLKGVRVAADHAPSMIDDYPALAIAAAFAEGETVMEGLGELRVRESDLLAAVAKGLALNGVDCSEGPDSLTVRGTGKVAGGGMVQTRLDHRVAMSFLVMGMASQLPVSVDDHTMIEPSFPNFVTGMSSVGAQFDTPESR</sequence>
<dbReference type="PANTHER" id="PTHR21090:SF5">
    <property type="entry name" value="PENTAFUNCTIONAL AROM POLYPEPTIDE"/>
    <property type="match status" value="1"/>
</dbReference>
<evidence type="ECO:0000256" key="7">
    <source>
        <dbReference type="ARBA" id="ARBA00044633"/>
    </source>
</evidence>
<dbReference type="GO" id="GO:0003866">
    <property type="term" value="F:3-phosphoshikimate 1-carboxyvinyltransferase activity"/>
    <property type="evidence" value="ECO:0007669"/>
    <property type="project" value="UniProtKB-UniRule"/>
</dbReference>
<dbReference type="InterPro" id="IPR036968">
    <property type="entry name" value="Enolpyruvate_Tfrase_sf"/>
</dbReference>